<accession>A0AAV1YHE8</accession>
<feature type="compositionally biased region" description="Basic and acidic residues" evidence="1">
    <location>
        <begin position="50"/>
        <end position="61"/>
    </location>
</feature>
<feature type="region of interest" description="Disordered" evidence="1">
    <location>
        <begin position="22"/>
        <end position="112"/>
    </location>
</feature>
<dbReference type="AlphaFoldDB" id="A0AAV1YHE8"/>
<proteinExistence type="predicted"/>
<comment type="caution">
    <text evidence="2">The sequence shown here is derived from an EMBL/GenBank/DDBJ whole genome shotgun (WGS) entry which is preliminary data.</text>
</comment>
<feature type="compositionally biased region" description="Basic and acidic residues" evidence="1">
    <location>
        <begin position="22"/>
        <end position="39"/>
    </location>
</feature>
<reference evidence="2 3" key="1">
    <citation type="submission" date="2024-03" db="EMBL/GenBank/DDBJ databases">
        <authorList>
            <person name="Martinez-Hernandez J."/>
        </authorList>
    </citation>
    <scope>NUCLEOTIDE SEQUENCE [LARGE SCALE GENOMIC DNA]</scope>
</reference>
<name>A0AAV1YHE8_LUPLU</name>
<keyword evidence="3" id="KW-1185">Reference proteome</keyword>
<evidence type="ECO:0000256" key="1">
    <source>
        <dbReference type="SAM" id="MobiDB-lite"/>
    </source>
</evidence>
<organism evidence="2 3">
    <name type="scientific">Lupinus luteus</name>
    <name type="common">European yellow lupine</name>
    <dbReference type="NCBI Taxonomy" id="3873"/>
    <lineage>
        <taxon>Eukaryota</taxon>
        <taxon>Viridiplantae</taxon>
        <taxon>Streptophyta</taxon>
        <taxon>Embryophyta</taxon>
        <taxon>Tracheophyta</taxon>
        <taxon>Spermatophyta</taxon>
        <taxon>Magnoliopsida</taxon>
        <taxon>eudicotyledons</taxon>
        <taxon>Gunneridae</taxon>
        <taxon>Pentapetalae</taxon>
        <taxon>rosids</taxon>
        <taxon>fabids</taxon>
        <taxon>Fabales</taxon>
        <taxon>Fabaceae</taxon>
        <taxon>Papilionoideae</taxon>
        <taxon>50 kb inversion clade</taxon>
        <taxon>genistoids sensu lato</taxon>
        <taxon>core genistoids</taxon>
        <taxon>Genisteae</taxon>
        <taxon>Lupinus</taxon>
    </lineage>
</organism>
<dbReference type="Proteomes" id="UP001497480">
    <property type="component" value="Unassembled WGS sequence"/>
</dbReference>
<dbReference type="EMBL" id="CAXHTB010000025">
    <property type="protein sequence ID" value="CAL0333454.1"/>
    <property type="molecule type" value="Genomic_DNA"/>
</dbReference>
<protein>
    <submittedName>
        <fullName evidence="2">Uncharacterized protein</fullName>
    </submittedName>
</protein>
<gene>
    <name evidence="2" type="ORF">LLUT_LOCUS34514</name>
</gene>
<evidence type="ECO:0000313" key="2">
    <source>
        <dbReference type="EMBL" id="CAL0333454.1"/>
    </source>
</evidence>
<evidence type="ECO:0000313" key="3">
    <source>
        <dbReference type="Proteomes" id="UP001497480"/>
    </source>
</evidence>
<sequence length="112" mass="12313">MTPGFPKPSQRFECVSVAEKGKVEPRLGEKASPMRERPGFRRATGGFSLGRERPRLGEKLGRQVLRPGEDDPGQCPERNPGYHVTRSSDRKRLGLGPSRVFSDGRSGGIVLP</sequence>